<keyword evidence="3" id="KW-1185">Reference proteome</keyword>
<dbReference type="InParanoid" id="A0A317XRZ4"/>
<evidence type="ECO:0000313" key="2">
    <source>
        <dbReference type="EMBL" id="PWZ00563.1"/>
    </source>
</evidence>
<feature type="region of interest" description="Disordered" evidence="1">
    <location>
        <begin position="394"/>
        <end position="583"/>
    </location>
</feature>
<feature type="compositionally biased region" description="Low complexity" evidence="1">
    <location>
        <begin position="548"/>
        <end position="561"/>
    </location>
</feature>
<feature type="compositionally biased region" description="Low complexity" evidence="1">
    <location>
        <begin position="509"/>
        <end position="539"/>
    </location>
</feature>
<feature type="region of interest" description="Disordered" evidence="1">
    <location>
        <begin position="1"/>
        <end position="137"/>
    </location>
</feature>
<feature type="region of interest" description="Disordered" evidence="1">
    <location>
        <begin position="900"/>
        <end position="933"/>
    </location>
</feature>
<feature type="compositionally biased region" description="Polar residues" evidence="1">
    <location>
        <begin position="394"/>
        <end position="403"/>
    </location>
</feature>
<evidence type="ECO:0000313" key="3">
    <source>
        <dbReference type="Proteomes" id="UP000246740"/>
    </source>
</evidence>
<feature type="compositionally biased region" description="Basic and acidic residues" evidence="1">
    <location>
        <begin position="65"/>
        <end position="76"/>
    </location>
</feature>
<feature type="compositionally biased region" description="Acidic residues" evidence="1">
    <location>
        <begin position="461"/>
        <end position="473"/>
    </location>
</feature>
<evidence type="ECO:0008006" key="4">
    <source>
        <dbReference type="Google" id="ProtNLM"/>
    </source>
</evidence>
<dbReference type="STRING" id="1882483.A0A317XRZ4"/>
<gene>
    <name evidence="2" type="ORF">BCV70DRAFT_199834</name>
</gene>
<sequence length="933" mass="98924">MMHDLPTPAPSSDPPMPGSSPTKPLRHLKALAAAAGSAVKAGGNNANRPFTAMPFTPLDLNIIGDRAKAFEEERRKAGATPPPSSPPPSAFASSPPAPSTEQRRVFGFSPTKQQRVAAPRLSHAARDDPIGITSDPASTVEAPLSLDLSHPDDDDQTRPIGLVANPEAETDADGVPHLLFASRTISLVIGRCKPSGLPHTYAPSGATAADTPSSTQGLGAKRILRVNLPNDARHVSRVHAIVEWIPFVFKTTSTFGAAHKKHNLHQQQQQQQENGTFVVRIVGQNGLIVDGKRRREGQVLRLAPGKSLIDFFGFKCRLEYVPTKAERQAAARLAASEKARHERGSSHVTSPVKRVNKSVAMPTVGKRDFQLPSSPPPSSSPLAALQFNSPTKVRNAVPANSTENQDDEDDVQSSPTPAGRRRGGLTAGPLAIKSVKAGASDDEAVTTSKVDKLGQDLNASSEEEDESDDEDYVPEALSTPSKTGNQILQKQLQKNVSGGESQDAKDVEAVTASAAVAAVPTTQVERVSSKSGATSSAKSTPRKRTPNSAGAGRSRESSASAKPAHADALSESQTKMPPPAAAAASAVVASSAARSSARRSASNSPAPTSPLLGSSPQDLQGLARRCVSQLAPTYDLPGLLAGAIVFHRTATISASEAVRSVLTTTPGLMKGEAGEHAVAFSPSKRKLPGAPVLQKGSIVDGWPVSADAASERWTSISRKAWREHLEVVLQSCPMFGVIQRAGKDASGNPLEFWYYYDKENDPDKERAENLGVFAKPMRKALKGQKPIFWKRSGYASRQAEDMVEYKPSLGNLKDDVVTPSPVASTSASTSSNRVATGGSDQQESLDIANAPLPSSTLATGRKRKSAPLTSQISNDLGAITAAGAAVDDEEHKREKLRAKIAKSGLWDETQPEEKEKPTWDRKGDQDYRKSGRK</sequence>
<feature type="compositionally biased region" description="Low complexity" evidence="1">
    <location>
        <begin position="30"/>
        <end position="47"/>
    </location>
</feature>
<organism evidence="2 3">
    <name type="scientific">Testicularia cyperi</name>
    <dbReference type="NCBI Taxonomy" id="1882483"/>
    <lineage>
        <taxon>Eukaryota</taxon>
        <taxon>Fungi</taxon>
        <taxon>Dikarya</taxon>
        <taxon>Basidiomycota</taxon>
        <taxon>Ustilaginomycotina</taxon>
        <taxon>Ustilaginomycetes</taxon>
        <taxon>Ustilaginales</taxon>
        <taxon>Anthracoideaceae</taxon>
        <taxon>Testicularia</taxon>
    </lineage>
</organism>
<dbReference type="OrthoDB" id="5348546at2759"/>
<protein>
    <recommendedName>
        <fullName evidence="4">FHA domain-containing protein</fullName>
    </recommendedName>
</protein>
<feature type="compositionally biased region" description="Pro residues" evidence="1">
    <location>
        <begin position="7"/>
        <end position="18"/>
    </location>
</feature>
<dbReference type="Proteomes" id="UP000246740">
    <property type="component" value="Unassembled WGS sequence"/>
</dbReference>
<reference evidence="2 3" key="1">
    <citation type="journal article" date="2018" name="Mol. Biol. Evol.">
        <title>Broad Genomic Sampling Reveals a Smut Pathogenic Ancestry of the Fungal Clade Ustilaginomycotina.</title>
        <authorList>
            <person name="Kijpornyongpan T."/>
            <person name="Mondo S.J."/>
            <person name="Barry K."/>
            <person name="Sandor L."/>
            <person name="Lee J."/>
            <person name="Lipzen A."/>
            <person name="Pangilinan J."/>
            <person name="LaButti K."/>
            <person name="Hainaut M."/>
            <person name="Henrissat B."/>
            <person name="Grigoriev I.V."/>
            <person name="Spatafora J.W."/>
            <person name="Aime M.C."/>
        </authorList>
    </citation>
    <scope>NUCLEOTIDE SEQUENCE [LARGE SCALE GENOMIC DNA]</scope>
    <source>
        <strain evidence="2 3">MCA 3645</strain>
    </source>
</reference>
<feature type="region of interest" description="Disordered" evidence="1">
    <location>
        <begin position="595"/>
        <end position="617"/>
    </location>
</feature>
<proteinExistence type="predicted"/>
<dbReference type="EMBL" id="KZ819192">
    <property type="protein sequence ID" value="PWZ00563.1"/>
    <property type="molecule type" value="Genomic_DNA"/>
</dbReference>
<feature type="compositionally biased region" description="Low complexity" evidence="1">
    <location>
        <begin position="595"/>
        <end position="610"/>
    </location>
</feature>
<evidence type="ECO:0000256" key="1">
    <source>
        <dbReference type="SAM" id="MobiDB-lite"/>
    </source>
</evidence>
<feature type="compositionally biased region" description="Polar residues" evidence="1">
    <location>
        <begin position="478"/>
        <end position="500"/>
    </location>
</feature>
<feature type="compositionally biased region" description="Polar residues" evidence="1">
    <location>
        <begin position="832"/>
        <end position="844"/>
    </location>
</feature>
<feature type="region of interest" description="Disordered" evidence="1">
    <location>
        <begin position="332"/>
        <end position="357"/>
    </location>
</feature>
<dbReference type="AlphaFoldDB" id="A0A317XRZ4"/>
<name>A0A317XRZ4_9BASI</name>
<feature type="compositionally biased region" description="Pro residues" evidence="1">
    <location>
        <begin position="80"/>
        <end position="89"/>
    </location>
</feature>
<feature type="compositionally biased region" description="Low complexity" evidence="1">
    <location>
        <begin position="817"/>
        <end position="831"/>
    </location>
</feature>
<accession>A0A317XRZ4</accession>
<feature type="compositionally biased region" description="Basic and acidic residues" evidence="1">
    <location>
        <begin position="332"/>
        <end position="345"/>
    </location>
</feature>
<feature type="region of interest" description="Disordered" evidence="1">
    <location>
        <begin position="810"/>
        <end position="876"/>
    </location>
</feature>
<feature type="compositionally biased region" description="Basic and acidic residues" evidence="1">
    <location>
        <begin position="911"/>
        <end position="933"/>
    </location>
</feature>